<evidence type="ECO:0000313" key="1">
    <source>
        <dbReference type="EMBL" id="EEC01739.1"/>
    </source>
</evidence>
<dbReference type="VEuPathDB" id="VectorBase:ISCW001133"/>
<gene>
    <name evidence="1" type="ORF">IscW_ISCW001133</name>
</gene>
<name>B7P567_IXOSC</name>
<reference evidence="2" key="2">
    <citation type="submission" date="2020-05" db="UniProtKB">
        <authorList>
            <consortium name="EnsemblMetazoa"/>
        </authorList>
    </citation>
    <scope>IDENTIFICATION</scope>
    <source>
        <strain evidence="2">wikel</strain>
    </source>
</reference>
<dbReference type="HOGENOM" id="CLU_1779481_0_0_1"/>
<evidence type="ECO:0000313" key="3">
    <source>
        <dbReference type="Proteomes" id="UP000001555"/>
    </source>
</evidence>
<reference evidence="1 3" key="1">
    <citation type="submission" date="2008-03" db="EMBL/GenBank/DDBJ databases">
        <title>Annotation of Ixodes scapularis.</title>
        <authorList>
            <consortium name="Ixodes scapularis Genome Project Consortium"/>
            <person name="Caler E."/>
            <person name="Hannick L.I."/>
            <person name="Bidwell S."/>
            <person name="Joardar V."/>
            <person name="Thiagarajan M."/>
            <person name="Amedeo P."/>
            <person name="Galinsky K.J."/>
            <person name="Schobel S."/>
            <person name="Inman J."/>
            <person name="Hostetler J."/>
            <person name="Miller J."/>
            <person name="Hammond M."/>
            <person name="Megy K."/>
            <person name="Lawson D."/>
            <person name="Kodira C."/>
            <person name="Sutton G."/>
            <person name="Meyer J."/>
            <person name="Hill C.A."/>
            <person name="Birren B."/>
            <person name="Nene V."/>
            <person name="Collins F."/>
            <person name="Alarcon-Chaidez F."/>
            <person name="Wikel S."/>
            <person name="Strausberg R."/>
        </authorList>
    </citation>
    <scope>NUCLEOTIDE SEQUENCE [LARGE SCALE GENOMIC DNA]</scope>
    <source>
        <strain evidence="3">Wikel</strain>
        <strain evidence="1">Wikel colony</strain>
    </source>
</reference>
<dbReference type="EMBL" id="DS639501">
    <property type="protein sequence ID" value="EEC01739.1"/>
    <property type="molecule type" value="Genomic_DNA"/>
</dbReference>
<dbReference type="Proteomes" id="UP000001555">
    <property type="component" value="Unassembled WGS sequence"/>
</dbReference>
<accession>B7P567</accession>
<keyword evidence="3" id="KW-1185">Reference proteome</keyword>
<dbReference type="EnsemblMetazoa" id="ISCW001133-RA">
    <property type="protein sequence ID" value="ISCW001133-PA"/>
    <property type="gene ID" value="ISCW001133"/>
</dbReference>
<dbReference type="PaxDb" id="6945-B7P567"/>
<dbReference type="EMBL" id="ABJB010855246">
    <property type="status" value="NOT_ANNOTATED_CDS"/>
    <property type="molecule type" value="Genomic_DNA"/>
</dbReference>
<dbReference type="AlphaFoldDB" id="B7P567"/>
<sequence length="146" mass="15068">MVTTCATPEWAVLPGEQMSEQEGGTPAAAGPGKGAFCSTAICYLAVFVSVLSDAGSHLAMMGTRLDRPTDAAAAHLGAQLSSRLRSGMLVGGPTPTRGTTRASGYLDLTSLPPLVRRTLRIGGRLRSRGLVGSIDSDPHLDVSFVS</sequence>
<dbReference type="VEuPathDB" id="VectorBase:ISCI001133"/>
<dbReference type="InParanoid" id="B7P567"/>
<evidence type="ECO:0000313" key="2">
    <source>
        <dbReference type="EnsemblMetazoa" id="ISCW001133-PA"/>
    </source>
</evidence>
<organism>
    <name type="scientific">Ixodes scapularis</name>
    <name type="common">Black-legged tick</name>
    <name type="synonym">Deer tick</name>
    <dbReference type="NCBI Taxonomy" id="6945"/>
    <lineage>
        <taxon>Eukaryota</taxon>
        <taxon>Metazoa</taxon>
        <taxon>Ecdysozoa</taxon>
        <taxon>Arthropoda</taxon>
        <taxon>Chelicerata</taxon>
        <taxon>Arachnida</taxon>
        <taxon>Acari</taxon>
        <taxon>Parasitiformes</taxon>
        <taxon>Ixodida</taxon>
        <taxon>Ixodoidea</taxon>
        <taxon>Ixodidae</taxon>
        <taxon>Ixodinae</taxon>
        <taxon>Ixodes</taxon>
    </lineage>
</organism>
<protein>
    <submittedName>
        <fullName evidence="1 2">Uncharacterized protein</fullName>
    </submittedName>
</protein>
<proteinExistence type="predicted"/>